<dbReference type="AlphaFoldDB" id="A0A0B0H6T1"/>
<reference evidence="2 4" key="1">
    <citation type="journal article" date="2014" name="BMC Genomics">
        <title>The genome of the intracellular bacterium of the coastal bivalve, Solemya velum: a blueprint for thriving in and out of symbiosis.</title>
        <authorList>
            <person name="Dmytrenko O."/>
            <person name="Russell S.L."/>
            <person name="Loo W.T."/>
            <person name="Fontanez K.M."/>
            <person name="Liao L."/>
            <person name="Roeselers G."/>
            <person name="Sharma R."/>
            <person name="Stewart F.J."/>
            <person name="Newton I.L."/>
            <person name="Woyke T."/>
            <person name="Wu D."/>
            <person name="Lang J.M."/>
            <person name="Eisen J.A."/>
            <person name="Cavanaugh C.M."/>
        </authorList>
    </citation>
    <scope>NUCLEOTIDE SEQUENCE [LARGE SCALE GENOMIC DNA]</scope>
    <source>
        <strain evidence="2 4">WH</strain>
    </source>
</reference>
<reference evidence="3 5" key="2">
    <citation type="submission" date="2016-11" db="EMBL/GenBank/DDBJ databases">
        <title>Mixed transmission modes and dynamic genome evolution in an obligate animal-bacterial symbiosis.</title>
        <authorList>
            <person name="Russell S.L."/>
            <person name="Corbett-Detig R.B."/>
            <person name="Cavanaugh C.M."/>
        </authorList>
    </citation>
    <scope>NUCLEOTIDE SEQUENCE [LARGE SCALE GENOMIC DNA]</scope>
    <source>
        <strain evidence="3">MA-KB16</strain>
    </source>
</reference>
<evidence type="ECO:0000313" key="4">
    <source>
        <dbReference type="Proteomes" id="UP000030856"/>
    </source>
</evidence>
<evidence type="ECO:0000313" key="3">
    <source>
        <dbReference type="EMBL" id="OOY35082.1"/>
    </source>
</evidence>
<dbReference type="EMBL" id="JRAA01000002">
    <property type="protein sequence ID" value="KHF24815.1"/>
    <property type="molecule type" value="Genomic_DNA"/>
</dbReference>
<keyword evidence="4" id="KW-1185">Reference proteome</keyword>
<proteinExistence type="predicted"/>
<dbReference type="SUPFAM" id="SSF53335">
    <property type="entry name" value="S-adenosyl-L-methionine-dependent methyltransferases"/>
    <property type="match status" value="1"/>
</dbReference>
<feature type="domain" description="Methyltransferase type 11" evidence="1">
    <location>
        <begin position="54"/>
        <end position="153"/>
    </location>
</feature>
<dbReference type="InterPro" id="IPR029063">
    <property type="entry name" value="SAM-dependent_MTases_sf"/>
</dbReference>
<gene>
    <name evidence="3" type="ORF">BOV88_07125</name>
    <name evidence="2" type="ORF">JV46_08190</name>
</gene>
<dbReference type="CDD" id="cd02440">
    <property type="entry name" value="AdoMet_MTases"/>
    <property type="match status" value="1"/>
</dbReference>
<dbReference type="eggNOG" id="COG2242">
    <property type="taxonomic scope" value="Bacteria"/>
</dbReference>
<name>A0A0B0H6T1_SOVGS</name>
<dbReference type="GO" id="GO:0008757">
    <property type="term" value="F:S-adenosylmethionine-dependent methyltransferase activity"/>
    <property type="evidence" value="ECO:0007669"/>
    <property type="project" value="InterPro"/>
</dbReference>
<evidence type="ECO:0000313" key="2">
    <source>
        <dbReference type="EMBL" id="KHF24815.1"/>
    </source>
</evidence>
<dbReference type="GO" id="GO:0032259">
    <property type="term" value="P:methylation"/>
    <property type="evidence" value="ECO:0007669"/>
    <property type="project" value="UniProtKB-KW"/>
</dbReference>
<dbReference type="PANTHER" id="PTHR37211">
    <property type="entry name" value="EXPRESSED PROTEIN"/>
    <property type="match status" value="1"/>
</dbReference>
<comment type="caution">
    <text evidence="2">The sequence shown here is derived from an EMBL/GenBank/DDBJ whole genome shotgun (WGS) entry which is preliminary data.</text>
</comment>
<sequence>MAKTRKKKTLAEQADRHRLYQLSVQCAEAEIDFVEERFRTLKGRPARLLREDFCGPAEVCCEWVRRHKNNRAIGVDLDDEVLQWSRDNNIDRLSKSQRKRIELIEENVLEVETETVDVVSAMNFSYWLLMDRGTLKRYFKRVHKALADDGILFLDSYGGYESHQEIIEEREIEDGDFSFTYTWEQERFNPVTHELECSIHFAFPDGSSIESAFHYVWRLWTLPEIKDLLTECGFDVTFYWQGFDEDGEGDGEFEPVTSADSDAGWICYITAEKC</sequence>
<dbReference type="Gene3D" id="2.20.25.110">
    <property type="entry name" value="S-adenosyl-L-methionine-dependent methyltransferases"/>
    <property type="match status" value="1"/>
</dbReference>
<dbReference type="InterPro" id="IPR013216">
    <property type="entry name" value="Methyltransf_11"/>
</dbReference>
<dbReference type="GeneID" id="86992513"/>
<dbReference type="Gene3D" id="3.40.50.150">
    <property type="entry name" value="Vaccinia Virus protein VP39"/>
    <property type="match status" value="1"/>
</dbReference>
<organism evidence="2 4">
    <name type="scientific">Solemya velum gill symbiont</name>
    <dbReference type="NCBI Taxonomy" id="2340"/>
    <lineage>
        <taxon>Bacteria</taxon>
        <taxon>Pseudomonadati</taxon>
        <taxon>Pseudomonadota</taxon>
        <taxon>Gammaproteobacteria</taxon>
        <taxon>sulfur-oxidizing symbionts</taxon>
    </lineage>
</organism>
<dbReference type="PANTHER" id="PTHR37211:SF1">
    <property type="entry name" value="EXPRESSED PROTEIN"/>
    <property type="match status" value="1"/>
</dbReference>
<evidence type="ECO:0000259" key="1">
    <source>
        <dbReference type="Pfam" id="PF08241"/>
    </source>
</evidence>
<dbReference type="Proteomes" id="UP000190962">
    <property type="component" value="Unassembled WGS sequence"/>
</dbReference>
<dbReference type="Pfam" id="PF08241">
    <property type="entry name" value="Methyltransf_11"/>
    <property type="match status" value="1"/>
</dbReference>
<dbReference type="RefSeq" id="WP_043117034.1">
    <property type="nucleotide sequence ID" value="NZ_JRAA01000002.1"/>
</dbReference>
<accession>A0A0B0H6T1</accession>
<protein>
    <submittedName>
        <fullName evidence="3">SAM-dependent methyltransferase</fullName>
    </submittedName>
</protein>
<dbReference type="OrthoDB" id="9786084at2"/>
<dbReference type="EMBL" id="MPNX01000008">
    <property type="protein sequence ID" value="OOY35082.1"/>
    <property type="molecule type" value="Genomic_DNA"/>
</dbReference>
<keyword evidence="3" id="KW-0808">Transferase</keyword>
<dbReference type="STRING" id="2340.JV46_08190"/>
<evidence type="ECO:0000313" key="5">
    <source>
        <dbReference type="Proteomes" id="UP000190962"/>
    </source>
</evidence>
<dbReference type="Proteomes" id="UP000030856">
    <property type="component" value="Unassembled WGS sequence"/>
</dbReference>
<keyword evidence="3" id="KW-0489">Methyltransferase</keyword>